<comment type="caution">
    <text evidence="1">The sequence shown here is derived from an EMBL/GenBank/DDBJ whole genome shotgun (WGS) entry which is preliminary data.</text>
</comment>
<dbReference type="EMBL" id="JAGFNK010000070">
    <property type="protein sequence ID" value="KAI9509174.1"/>
    <property type="molecule type" value="Genomic_DNA"/>
</dbReference>
<dbReference type="Proteomes" id="UP001207468">
    <property type="component" value="Unassembled WGS sequence"/>
</dbReference>
<organism evidence="1 2">
    <name type="scientific">Russula earlei</name>
    <dbReference type="NCBI Taxonomy" id="71964"/>
    <lineage>
        <taxon>Eukaryota</taxon>
        <taxon>Fungi</taxon>
        <taxon>Dikarya</taxon>
        <taxon>Basidiomycota</taxon>
        <taxon>Agaricomycotina</taxon>
        <taxon>Agaricomycetes</taxon>
        <taxon>Russulales</taxon>
        <taxon>Russulaceae</taxon>
        <taxon>Russula</taxon>
    </lineage>
</organism>
<keyword evidence="2" id="KW-1185">Reference proteome</keyword>
<protein>
    <submittedName>
        <fullName evidence="1">Uncharacterized protein</fullName>
    </submittedName>
</protein>
<sequence length="637" mass="71093">MAPAHSAHPVHHHQTDQSPNTEHGLFLEPMMGTPLAMYVHKDVPDHDHVLDLITKNGGTVANSYSGVNYILVNPHTDSGQNLYRQYIGKKAKVVLDVRWVHECLKAGALQTFVNNFAGCKVTGNEQIRPLPPAPPPASASILPPNVMPQPAGPSRQQPQVPPTVAQVVQNPEAFQTQIPQSMQAVEPAPAPFTYQTYQNQLQPTPRAVHPSPAAPPQTWQAPNGIAPEQTQGHLPQQMIQSRGPYRHDAWESTYQPAGPPPGPIDHTAAPSFEYSDQAWSSEQYFTQGVCYDPSSYPQPYMPEGGPSNAPSPPPTETTDPPRGRKRTRTQPAPAPPASALVNRRNPNARSPTPPSRVVKSTYGGNLFTHEDIEYLKKYIDYCVAQGLVLSLREICERVAVKAPHHTFYSWRRYCNKHQIRLGGYAMNNSLSDDGESGDGALPTQAVAAGPGSNGIINIRERVRAEIDNGERSRSPTPPRALFRSTTGKGVAFTDEDVAFLIKLLDHKKKSQGKLDMVAFWKEIAQKAPHHSRASWMKFYRRHKHELNHTDNDDPLPQAPEKKMRYSRADDVLLAKFFFNKPDGTSDKIFQAFGRLHPHHPWKGWQEHHRIHKQKIDHLIQRLNEGHYIDEPDPVTES</sequence>
<accession>A0ACC0UDN0</accession>
<evidence type="ECO:0000313" key="1">
    <source>
        <dbReference type="EMBL" id="KAI9509174.1"/>
    </source>
</evidence>
<gene>
    <name evidence="1" type="ORF">F5148DRAFT_978736</name>
</gene>
<name>A0ACC0UDN0_9AGAM</name>
<reference evidence="1" key="1">
    <citation type="submission" date="2021-03" db="EMBL/GenBank/DDBJ databases">
        <title>Evolutionary priming and transition to the ectomycorrhizal habit in an iconic lineage of mushroom-forming fungi: is preadaptation a requirement?</title>
        <authorList>
            <consortium name="DOE Joint Genome Institute"/>
            <person name="Looney B.P."/>
            <person name="Miyauchi S."/>
            <person name="Morin E."/>
            <person name="Drula E."/>
            <person name="Courty P.E."/>
            <person name="Chicoki N."/>
            <person name="Fauchery L."/>
            <person name="Kohler A."/>
            <person name="Kuo A."/>
            <person name="LaButti K."/>
            <person name="Pangilinan J."/>
            <person name="Lipzen A."/>
            <person name="Riley R."/>
            <person name="Andreopoulos W."/>
            <person name="He G."/>
            <person name="Johnson J."/>
            <person name="Barry K.W."/>
            <person name="Grigoriev I.V."/>
            <person name="Nagy L."/>
            <person name="Hibbett D."/>
            <person name="Henrissat B."/>
            <person name="Matheny P.B."/>
            <person name="Labbe J."/>
            <person name="Martin A.F."/>
        </authorList>
    </citation>
    <scope>NUCLEOTIDE SEQUENCE</scope>
    <source>
        <strain evidence="1">BPL698</strain>
    </source>
</reference>
<proteinExistence type="predicted"/>
<evidence type="ECO:0000313" key="2">
    <source>
        <dbReference type="Proteomes" id="UP001207468"/>
    </source>
</evidence>